<evidence type="ECO:0000256" key="7">
    <source>
        <dbReference type="ARBA" id="ARBA00023136"/>
    </source>
</evidence>
<reference evidence="9" key="1">
    <citation type="submission" date="2020-12" db="EMBL/GenBank/DDBJ databases">
        <title>PHA producing bacteria isolated from mangrove.</title>
        <authorList>
            <person name="Zheng W."/>
            <person name="Yu S."/>
            <person name="Huang Y."/>
        </authorList>
    </citation>
    <scope>NUCLEOTIDE SEQUENCE</scope>
    <source>
        <strain evidence="9">GN22-4</strain>
    </source>
</reference>
<feature type="transmembrane region" description="Helical" evidence="8">
    <location>
        <begin position="109"/>
        <end position="128"/>
    </location>
</feature>
<dbReference type="GO" id="GO:0016020">
    <property type="term" value="C:membrane"/>
    <property type="evidence" value="ECO:0007669"/>
    <property type="project" value="InterPro"/>
</dbReference>
<keyword evidence="4 8" id="KW-0812">Transmembrane</keyword>
<dbReference type="Proteomes" id="UP000664578">
    <property type="component" value="Unassembled WGS sequence"/>
</dbReference>
<feature type="transmembrane region" description="Helical" evidence="8">
    <location>
        <begin position="85"/>
        <end position="103"/>
    </location>
</feature>
<evidence type="ECO:0000313" key="12">
    <source>
        <dbReference type="Proteomes" id="UP001284771"/>
    </source>
</evidence>
<evidence type="ECO:0000256" key="3">
    <source>
        <dbReference type="ARBA" id="ARBA00022670"/>
    </source>
</evidence>
<dbReference type="GO" id="GO:0009372">
    <property type="term" value="P:quorum sensing"/>
    <property type="evidence" value="ECO:0007669"/>
    <property type="project" value="UniProtKB-KW"/>
</dbReference>
<accession>A0A8I1MG86</accession>
<feature type="transmembrane region" description="Helical" evidence="8">
    <location>
        <begin position="170"/>
        <end position="191"/>
    </location>
</feature>
<sequence length="211" mass="24352">MNWGPKDLAQAITNEVIAHESSFRKVSGKIRYGLEMMIILLYQVFIVLLLGSLFDLFFLTVLCLLSLSVFRMFSGGAHFSKFHHCLIASVMLIFTISFTSKYLSPMLDIIYWQLIAYPIVIFFVWRYAPILFKKEAAFSDSQKQQNKWISISIALFLMIVSLFIPKTYSIVIMQVLVYQTFTITPIGVFIIHSIDKILIKKEIDLNEKVSL</sequence>
<keyword evidence="2" id="KW-0673">Quorum sensing</keyword>
<comment type="caution">
    <text evidence="9">The sequence shown here is derived from an EMBL/GenBank/DDBJ whole genome shotgun (WGS) entry which is preliminary data.</text>
</comment>
<keyword evidence="5" id="KW-0378">Hydrolase</keyword>
<dbReference type="EMBL" id="JAWUZT010000050">
    <property type="protein sequence ID" value="MDW8517493.1"/>
    <property type="molecule type" value="Genomic_DNA"/>
</dbReference>
<evidence type="ECO:0000313" key="11">
    <source>
        <dbReference type="Proteomes" id="UP000664578"/>
    </source>
</evidence>
<dbReference type="SMART" id="SM00793">
    <property type="entry name" value="AgrB"/>
    <property type="match status" value="1"/>
</dbReference>
<keyword evidence="1" id="KW-1003">Cell membrane</keyword>
<evidence type="ECO:0000256" key="1">
    <source>
        <dbReference type="ARBA" id="ARBA00022475"/>
    </source>
</evidence>
<evidence type="ECO:0000256" key="2">
    <source>
        <dbReference type="ARBA" id="ARBA00022654"/>
    </source>
</evidence>
<feature type="transmembrane region" description="Helical" evidence="8">
    <location>
        <begin position="148"/>
        <end position="164"/>
    </location>
</feature>
<organism evidence="9 11">
    <name type="scientific">Priestia flexa</name>
    <dbReference type="NCBI Taxonomy" id="86664"/>
    <lineage>
        <taxon>Bacteria</taxon>
        <taxon>Bacillati</taxon>
        <taxon>Bacillota</taxon>
        <taxon>Bacilli</taxon>
        <taxon>Bacillales</taxon>
        <taxon>Bacillaceae</taxon>
        <taxon>Priestia</taxon>
    </lineage>
</organism>
<keyword evidence="7 8" id="KW-0472">Membrane</keyword>
<dbReference type="RefSeq" id="WP_163070980.1">
    <property type="nucleotide sequence ID" value="NZ_CM125968.1"/>
</dbReference>
<keyword evidence="6 8" id="KW-1133">Transmembrane helix</keyword>
<dbReference type="GO" id="GO:0006508">
    <property type="term" value="P:proteolysis"/>
    <property type="evidence" value="ECO:0007669"/>
    <property type="project" value="UniProtKB-KW"/>
</dbReference>
<evidence type="ECO:0000256" key="6">
    <source>
        <dbReference type="ARBA" id="ARBA00022989"/>
    </source>
</evidence>
<proteinExistence type="predicted"/>
<feature type="transmembrane region" description="Helical" evidence="8">
    <location>
        <begin position="32"/>
        <end position="50"/>
    </location>
</feature>
<reference evidence="10" key="3">
    <citation type="submission" date="2024-05" db="EMBL/GenBank/DDBJ databases">
        <title>Draft genomic sequences of Priestia flexa CCM isolated from the soil of an abandoned mine contaminated by free cyanide in the high Andean zone of Tacna, Peru.</title>
        <authorList>
            <person name="Caceda Quiroz C.J."/>
            <person name="Maraza Chooque G.J."/>
            <person name="Fora Quispe G.L."/>
            <person name="Carpio Mamani M."/>
        </authorList>
    </citation>
    <scope>NUCLEOTIDE SEQUENCE</scope>
    <source>
        <strain evidence="10">CCM</strain>
    </source>
</reference>
<dbReference type="EMBL" id="JAEMWV010000007">
    <property type="protein sequence ID" value="MBN8252863.1"/>
    <property type="molecule type" value="Genomic_DNA"/>
</dbReference>
<evidence type="ECO:0000256" key="4">
    <source>
        <dbReference type="ARBA" id="ARBA00022692"/>
    </source>
</evidence>
<gene>
    <name evidence="9" type="ORF">JF537_14895</name>
    <name evidence="10" type="ORF">RIB56_15300</name>
</gene>
<keyword evidence="3" id="KW-0645">Protease</keyword>
<name>A0A8I1MG86_9BACI</name>
<evidence type="ECO:0000313" key="10">
    <source>
        <dbReference type="EMBL" id="MDW8517493.1"/>
    </source>
</evidence>
<protein>
    <submittedName>
        <fullName evidence="9">Accessory gene regulator B family protein</fullName>
    </submittedName>
</protein>
<dbReference type="AlphaFoldDB" id="A0A8I1MG86"/>
<dbReference type="Proteomes" id="UP001284771">
    <property type="component" value="Unassembled WGS sequence"/>
</dbReference>
<dbReference type="Pfam" id="PF04647">
    <property type="entry name" value="AgrB"/>
    <property type="match status" value="1"/>
</dbReference>
<evidence type="ECO:0000256" key="8">
    <source>
        <dbReference type="SAM" id="Phobius"/>
    </source>
</evidence>
<dbReference type="GeneID" id="93680872"/>
<evidence type="ECO:0000256" key="5">
    <source>
        <dbReference type="ARBA" id="ARBA00022801"/>
    </source>
</evidence>
<reference evidence="12" key="2">
    <citation type="submission" date="2023-07" db="EMBL/GenBank/DDBJ databases">
        <title>Draft genomic sequences of Priestia flexa CCM isolated from the soil of an abandoned mine contaminated by free cyanide in the high Andean zone of Tacna, Peru.</title>
        <authorList>
            <person name="Caceda Quiroz C.J."/>
            <person name="Maraza Chooque G.J."/>
            <person name="Fora Quispe G.L."/>
            <person name="Carpio Mamani M."/>
        </authorList>
    </citation>
    <scope>NUCLEOTIDE SEQUENCE [LARGE SCALE GENOMIC DNA]</scope>
    <source>
        <strain evidence="12">CCM</strain>
    </source>
</reference>
<dbReference type="InterPro" id="IPR006741">
    <property type="entry name" value="AgrB"/>
</dbReference>
<dbReference type="GO" id="GO:0008233">
    <property type="term" value="F:peptidase activity"/>
    <property type="evidence" value="ECO:0007669"/>
    <property type="project" value="UniProtKB-KW"/>
</dbReference>
<keyword evidence="12" id="KW-1185">Reference proteome</keyword>
<evidence type="ECO:0000313" key="9">
    <source>
        <dbReference type="EMBL" id="MBN8252863.1"/>
    </source>
</evidence>